<evidence type="ECO:0000313" key="2">
    <source>
        <dbReference type="EMBL" id="NFF87191.1"/>
    </source>
</evidence>
<dbReference type="InterPro" id="IPR025031">
    <property type="entry name" value="DUF3919"/>
</dbReference>
<comment type="caution">
    <text evidence="2">The sequence shown here is derived from an EMBL/GenBank/DDBJ whole genome shotgun (WGS) entry which is preliminary data.</text>
</comment>
<dbReference type="Pfam" id="PF13057">
    <property type="entry name" value="DUF3919"/>
    <property type="match status" value="1"/>
</dbReference>
<feature type="transmembrane region" description="Helical" evidence="1">
    <location>
        <begin position="6"/>
        <end position="27"/>
    </location>
</feature>
<evidence type="ECO:0000256" key="1">
    <source>
        <dbReference type="SAM" id="Phobius"/>
    </source>
</evidence>
<proteinExistence type="predicted"/>
<reference evidence="4 5" key="1">
    <citation type="submission" date="2019-04" db="EMBL/GenBank/DDBJ databases">
        <title>Genome sequencing of Clostridium botulinum Groups I-IV and Clostridium butyricum.</title>
        <authorList>
            <person name="Brunt J."/>
            <person name="Van Vliet A.H.M."/>
            <person name="Stringer S.C."/>
            <person name="Carter A.T."/>
            <person name="Peck M.W."/>
        </authorList>
    </citation>
    <scope>NUCLEOTIDE SEQUENCE [LARGE SCALE GENOMIC DNA]</scope>
    <source>
        <strain evidence="2 5">1605</strain>
        <strain evidence="3 4">CB-K-33E</strain>
    </source>
</reference>
<evidence type="ECO:0000313" key="4">
    <source>
        <dbReference type="Proteomes" id="UP000473681"/>
    </source>
</evidence>
<dbReference type="Proteomes" id="UP000476820">
    <property type="component" value="Unassembled WGS sequence"/>
</dbReference>
<evidence type="ECO:0000313" key="5">
    <source>
        <dbReference type="Proteomes" id="UP000476820"/>
    </source>
</evidence>
<gene>
    <name evidence="2" type="ORF">FC774_04770</name>
    <name evidence="3" type="ORF">FDB51_13435</name>
</gene>
<name>A0A0L9Y406_CLOBO</name>
<dbReference type="RefSeq" id="WP_053342836.1">
    <property type="nucleotide sequence ID" value="NZ_CP070936.1"/>
</dbReference>
<keyword evidence="1" id="KW-1133">Transmembrane helix</keyword>
<dbReference type="EMBL" id="SWOV01000008">
    <property type="protein sequence ID" value="NFF87191.1"/>
    <property type="molecule type" value="Genomic_DNA"/>
</dbReference>
<dbReference type="Proteomes" id="UP000473681">
    <property type="component" value="Unassembled WGS sequence"/>
</dbReference>
<sequence length="279" mass="32679">MINFNYKIVINLFVILVILLASIYVYLKSSIYNNLIVLDDKEQVMQHSSHSIPVKVELYSRRWGKLIINSNDEIKEFWNIVEAMPKSNNFYNSKIENSFNEITGTIYYLDGEKGTLYLNNTLRIDDIYYGGNDSSAYINRIKNYINDIFCTPSVLSELINDKNKITIVDVYNNTKKCGSNDKVLIKDEVMNLKRITDNKKLEWAVANKGDLNYHIRIYREESEEFHDNKIEDDSNSYDVISLDIYENDYVIVRDYGDEIVNSFYMEGDLNNICDNLFNQ</sequence>
<dbReference type="OrthoDB" id="1917890at2"/>
<dbReference type="EMBL" id="SWVK01000019">
    <property type="protein sequence ID" value="NFN36111.1"/>
    <property type="molecule type" value="Genomic_DNA"/>
</dbReference>
<evidence type="ECO:0000313" key="3">
    <source>
        <dbReference type="EMBL" id="NFN36111.1"/>
    </source>
</evidence>
<keyword evidence="1" id="KW-0812">Transmembrane</keyword>
<dbReference type="AlphaFoldDB" id="A0A0L9Y406"/>
<organism evidence="2 5">
    <name type="scientific">Clostridium botulinum</name>
    <dbReference type="NCBI Taxonomy" id="1491"/>
    <lineage>
        <taxon>Bacteria</taxon>
        <taxon>Bacillati</taxon>
        <taxon>Bacillota</taxon>
        <taxon>Clostridia</taxon>
        <taxon>Eubacteriales</taxon>
        <taxon>Clostridiaceae</taxon>
        <taxon>Clostridium</taxon>
    </lineage>
</organism>
<protein>
    <submittedName>
        <fullName evidence="2">DUF3919 family protein</fullName>
    </submittedName>
</protein>
<keyword evidence="1" id="KW-0472">Membrane</keyword>
<accession>A0A0L9Y406</accession>